<proteinExistence type="predicted"/>
<dbReference type="InterPro" id="IPR018062">
    <property type="entry name" value="HTH_AraC-typ_CS"/>
</dbReference>
<dbReference type="RefSeq" id="WP_110396751.1">
    <property type="nucleotide sequence ID" value="NZ_JBHUHB010000001.1"/>
</dbReference>
<evidence type="ECO:0000259" key="4">
    <source>
        <dbReference type="PROSITE" id="PS01124"/>
    </source>
</evidence>
<dbReference type="PROSITE" id="PS00041">
    <property type="entry name" value="HTH_ARAC_FAMILY_1"/>
    <property type="match status" value="1"/>
</dbReference>
<dbReference type="GO" id="GO:0003700">
    <property type="term" value="F:DNA-binding transcription factor activity"/>
    <property type="evidence" value="ECO:0007669"/>
    <property type="project" value="InterPro"/>
</dbReference>
<dbReference type="AlphaFoldDB" id="A0A2V3VNX1"/>
<keyword evidence="6" id="KW-1185">Reference proteome</keyword>
<feature type="domain" description="HTH araC/xylS-type" evidence="4">
    <location>
        <begin position="156"/>
        <end position="254"/>
    </location>
</feature>
<gene>
    <name evidence="5" type="ORF">DFR56_11521</name>
</gene>
<evidence type="ECO:0000313" key="5">
    <source>
        <dbReference type="EMBL" id="PXW83553.1"/>
    </source>
</evidence>
<dbReference type="Proteomes" id="UP000247978">
    <property type="component" value="Unassembled WGS sequence"/>
</dbReference>
<dbReference type="PANTHER" id="PTHR43280:SF2">
    <property type="entry name" value="HTH-TYPE TRANSCRIPTIONAL REGULATOR EXSA"/>
    <property type="match status" value="1"/>
</dbReference>
<evidence type="ECO:0000256" key="3">
    <source>
        <dbReference type="ARBA" id="ARBA00023163"/>
    </source>
</evidence>
<dbReference type="EMBL" id="QJJQ01000015">
    <property type="protein sequence ID" value="PXW83553.1"/>
    <property type="molecule type" value="Genomic_DNA"/>
</dbReference>
<keyword evidence="2 5" id="KW-0238">DNA-binding</keyword>
<accession>A0A2V3VNX1</accession>
<dbReference type="InterPro" id="IPR018060">
    <property type="entry name" value="HTH_AraC"/>
</dbReference>
<name>A0A2V3VNX1_9BACI</name>
<dbReference type="SUPFAM" id="SSF46689">
    <property type="entry name" value="Homeodomain-like"/>
    <property type="match status" value="2"/>
</dbReference>
<comment type="caution">
    <text evidence="5">The sequence shown here is derived from an EMBL/GenBank/DDBJ whole genome shotgun (WGS) entry which is preliminary data.</text>
</comment>
<organism evidence="5 6">
    <name type="scientific">Pseudogracilibacillus auburnensis</name>
    <dbReference type="NCBI Taxonomy" id="1494959"/>
    <lineage>
        <taxon>Bacteria</taxon>
        <taxon>Bacillati</taxon>
        <taxon>Bacillota</taxon>
        <taxon>Bacilli</taxon>
        <taxon>Bacillales</taxon>
        <taxon>Bacillaceae</taxon>
        <taxon>Pseudogracilibacillus</taxon>
    </lineage>
</organism>
<dbReference type="GO" id="GO:0043565">
    <property type="term" value="F:sequence-specific DNA binding"/>
    <property type="evidence" value="ECO:0007669"/>
    <property type="project" value="InterPro"/>
</dbReference>
<keyword evidence="1" id="KW-0805">Transcription regulation</keyword>
<dbReference type="PROSITE" id="PS01124">
    <property type="entry name" value="HTH_ARAC_FAMILY_2"/>
    <property type="match status" value="1"/>
</dbReference>
<dbReference type="Gene3D" id="1.10.10.60">
    <property type="entry name" value="Homeodomain-like"/>
    <property type="match status" value="2"/>
</dbReference>
<protein>
    <submittedName>
        <fullName evidence="5">AraC-like DNA-binding protein</fullName>
    </submittedName>
</protein>
<dbReference type="PRINTS" id="PR00032">
    <property type="entry name" value="HTHARAC"/>
</dbReference>
<dbReference type="InterPro" id="IPR009057">
    <property type="entry name" value="Homeodomain-like_sf"/>
</dbReference>
<dbReference type="InterPro" id="IPR020449">
    <property type="entry name" value="Tscrpt_reg_AraC-type_HTH"/>
</dbReference>
<reference evidence="5 6" key="1">
    <citation type="submission" date="2018-05" db="EMBL/GenBank/DDBJ databases">
        <title>Genomic Encyclopedia of Type Strains, Phase IV (KMG-IV): sequencing the most valuable type-strain genomes for metagenomic binning, comparative biology and taxonomic classification.</title>
        <authorList>
            <person name="Goeker M."/>
        </authorList>
    </citation>
    <scope>NUCLEOTIDE SEQUENCE [LARGE SCALE GENOMIC DNA]</scope>
    <source>
        <strain evidence="5 6">DSM 28556</strain>
    </source>
</reference>
<evidence type="ECO:0000256" key="1">
    <source>
        <dbReference type="ARBA" id="ARBA00023015"/>
    </source>
</evidence>
<dbReference type="SMART" id="SM00342">
    <property type="entry name" value="HTH_ARAC"/>
    <property type="match status" value="1"/>
</dbReference>
<sequence>MNSNVNNKLNHGDINKHSNFIGMAEDLFVMYGEEQNEKMHRHYWYQLLIPTNKLEINGETTEGQVLIGSYIDHIVHSDSKILSLLIKPESDIGRRIKYYYFQKEPIINFDNPQMDQQVKTFSKDVTVENIQKVASLVLHQLLSDTSPANKPDSRITKMINYIQSNHIQDLSYQDFMSSVFLSKSHLANLFKKEMDIPVMKYLTWKKLIFASKNLAASNKTITEVAHQYGFSDAAHFSRVFKENFGTSPKRIFQSKHKTSISFMFL</sequence>
<dbReference type="Pfam" id="PF12833">
    <property type="entry name" value="HTH_18"/>
    <property type="match status" value="1"/>
</dbReference>
<evidence type="ECO:0000256" key="2">
    <source>
        <dbReference type="ARBA" id="ARBA00023125"/>
    </source>
</evidence>
<evidence type="ECO:0000313" key="6">
    <source>
        <dbReference type="Proteomes" id="UP000247978"/>
    </source>
</evidence>
<dbReference type="OrthoDB" id="2713997at2"/>
<dbReference type="PANTHER" id="PTHR43280">
    <property type="entry name" value="ARAC-FAMILY TRANSCRIPTIONAL REGULATOR"/>
    <property type="match status" value="1"/>
</dbReference>
<keyword evidence="3" id="KW-0804">Transcription</keyword>